<keyword evidence="2" id="KW-1133">Transmembrane helix</keyword>
<reference evidence="3 4" key="1">
    <citation type="submission" date="2018-04" db="EMBL/GenBank/DDBJ databases">
        <authorList>
            <person name="Vogel A."/>
        </authorList>
    </citation>
    <scope>NUCLEOTIDE SEQUENCE [LARGE SCALE GENOMIC DNA]</scope>
</reference>
<keyword evidence="2" id="KW-0472">Membrane</keyword>
<name>A0A484LBE6_9ASTE</name>
<dbReference type="InterPro" id="IPR038765">
    <property type="entry name" value="Papain-like_cys_pep_sf"/>
</dbReference>
<sequence>MNEVQRSEVEKIGFGSVLKMEISELPARLGRWVVENYNARSSTLQLPKDREMHITKEDVYIVLGWPNGGQRIECNKSNKDRILLEEWRLKFGRKDGKITAGDVVEKMLMCKEGGEWFILHFMVLIVAVLIDSTSHGYMNALVLDHLKNVEEVARMDWCQYVLEKLMENKVKWDKNNKKCFGGPLLFLLVFYVDRVAVYTRSVPRMFPAVVGWTAKTLRERENTEVKDGGFGIGHDDGRLGAESRIVMVNTMVDDAQEHESSANESDALVDLVVEDSEEVKCACKEICNILASTVIDLITMVQEAPKIVTRSANFVKMQNVWGKLIGIHVEKDGADKTCSVEPQSQLLDDDPIWSSPEVIAAVDLAEKAAQVRAKYHEVVSDMPSFSLGMTQEYEGDGCGATSIEHAGEKIVVGSLNTEVTPLRVCEAAVVGSAEGGKSNPFNNSKQDENDANEDVGGMKRKSEEILQTQEGRRNRRKQRATLTLKSPYMMRIIDPKENANTKEKNIWKWVMSNPRGDRDEIVFKGYNIFVDRGQMMTLGVGEHISANVLDAWSCILNKNELFRSTTSPARFFAKSLRCPYTHEGNAYEADVAYKLFCDVIEYGWSSTSPCNVDLIFFPVLQQKWCYCLCMNLKSNRFEILDSSSENVSFDDKYDGMPKDIGDMVMRFFDEKGLGAKVLRLKGQAARRLEMPWRDAKTIHDYGVTTMRHMETYMGQSLRKWECGLTRGDQKPINALRSKYCAAIVESDVNELKDVILKRVKECSRA</sequence>
<dbReference type="AlphaFoldDB" id="A0A484LBE6"/>
<dbReference type="Gene3D" id="3.40.395.10">
    <property type="entry name" value="Adenoviral Proteinase, Chain A"/>
    <property type="match status" value="1"/>
</dbReference>
<evidence type="ECO:0008006" key="5">
    <source>
        <dbReference type="Google" id="ProtNLM"/>
    </source>
</evidence>
<dbReference type="Proteomes" id="UP000595140">
    <property type="component" value="Unassembled WGS sequence"/>
</dbReference>
<feature type="transmembrane region" description="Helical" evidence="2">
    <location>
        <begin position="116"/>
        <end position="138"/>
    </location>
</feature>
<protein>
    <recommendedName>
        <fullName evidence="5">Ubiquitin-like protease family profile domain-containing protein</fullName>
    </recommendedName>
</protein>
<dbReference type="OrthoDB" id="1306312at2759"/>
<dbReference type="PANTHER" id="PTHR34835">
    <property type="entry name" value="OS07G0283600 PROTEIN-RELATED"/>
    <property type="match status" value="1"/>
</dbReference>
<accession>A0A484LBE6</accession>
<dbReference type="PANTHER" id="PTHR34835:SF90">
    <property type="entry name" value="AMINOTRANSFERASE-LIKE PLANT MOBILE DOMAIN-CONTAINING PROTEIN"/>
    <property type="match status" value="1"/>
</dbReference>
<gene>
    <name evidence="3" type="ORF">CCAM_LOCUS15380</name>
</gene>
<evidence type="ECO:0000256" key="1">
    <source>
        <dbReference type="SAM" id="MobiDB-lite"/>
    </source>
</evidence>
<feature type="region of interest" description="Disordered" evidence="1">
    <location>
        <begin position="433"/>
        <end position="480"/>
    </location>
</feature>
<keyword evidence="4" id="KW-1185">Reference proteome</keyword>
<evidence type="ECO:0000313" key="4">
    <source>
        <dbReference type="Proteomes" id="UP000595140"/>
    </source>
</evidence>
<proteinExistence type="predicted"/>
<organism evidence="3 4">
    <name type="scientific">Cuscuta campestris</name>
    <dbReference type="NCBI Taxonomy" id="132261"/>
    <lineage>
        <taxon>Eukaryota</taxon>
        <taxon>Viridiplantae</taxon>
        <taxon>Streptophyta</taxon>
        <taxon>Embryophyta</taxon>
        <taxon>Tracheophyta</taxon>
        <taxon>Spermatophyta</taxon>
        <taxon>Magnoliopsida</taxon>
        <taxon>eudicotyledons</taxon>
        <taxon>Gunneridae</taxon>
        <taxon>Pentapetalae</taxon>
        <taxon>asterids</taxon>
        <taxon>lamiids</taxon>
        <taxon>Solanales</taxon>
        <taxon>Convolvulaceae</taxon>
        <taxon>Cuscuteae</taxon>
        <taxon>Cuscuta</taxon>
        <taxon>Cuscuta subgen. Grammica</taxon>
        <taxon>Cuscuta sect. Cleistogrammica</taxon>
    </lineage>
</organism>
<evidence type="ECO:0000256" key="2">
    <source>
        <dbReference type="SAM" id="Phobius"/>
    </source>
</evidence>
<dbReference type="EMBL" id="OOIL02001236">
    <property type="protein sequence ID" value="VFQ73604.1"/>
    <property type="molecule type" value="Genomic_DNA"/>
</dbReference>
<evidence type="ECO:0000313" key="3">
    <source>
        <dbReference type="EMBL" id="VFQ73604.1"/>
    </source>
</evidence>
<keyword evidence="2" id="KW-0812">Transmembrane</keyword>
<dbReference type="SUPFAM" id="SSF54001">
    <property type="entry name" value="Cysteine proteinases"/>
    <property type="match status" value="1"/>
</dbReference>